<evidence type="ECO:0000256" key="1">
    <source>
        <dbReference type="ARBA" id="ARBA00012528"/>
    </source>
</evidence>
<dbReference type="AlphaFoldDB" id="A0A953M1I0"/>
<sequence>YACRYGGEEFVVLLPETGLESARQRAEQLRERIKGMRIPYQGRMLDPITLSLGIAVYPKDGKSAVELLRAADSALYRAKAEGRDRVMTLS</sequence>
<dbReference type="InterPro" id="IPR000160">
    <property type="entry name" value="GGDEF_dom"/>
</dbReference>
<protein>
    <recommendedName>
        <fullName evidence="1">diguanylate cyclase</fullName>
        <ecNumber evidence="1">2.7.7.65</ecNumber>
    </recommendedName>
</protein>
<feature type="non-terminal residue" evidence="4">
    <location>
        <position position="1"/>
    </location>
</feature>
<dbReference type="PANTHER" id="PTHR45138">
    <property type="entry name" value="REGULATORY COMPONENTS OF SENSORY TRANSDUCTION SYSTEM"/>
    <property type="match status" value="1"/>
</dbReference>
<feature type="domain" description="GGDEF" evidence="3">
    <location>
        <begin position="1"/>
        <end position="90"/>
    </location>
</feature>
<dbReference type="GO" id="GO:0005886">
    <property type="term" value="C:plasma membrane"/>
    <property type="evidence" value="ECO:0007669"/>
    <property type="project" value="TreeGrafter"/>
</dbReference>
<dbReference type="InterPro" id="IPR050469">
    <property type="entry name" value="Diguanylate_Cyclase"/>
</dbReference>
<dbReference type="InterPro" id="IPR043128">
    <property type="entry name" value="Rev_trsase/Diguanyl_cyclase"/>
</dbReference>
<dbReference type="GO" id="GO:0052621">
    <property type="term" value="F:diguanylate cyclase activity"/>
    <property type="evidence" value="ECO:0007669"/>
    <property type="project" value="UniProtKB-EC"/>
</dbReference>
<reference evidence="4" key="2">
    <citation type="submission" date="2021-08" db="EMBL/GenBank/DDBJ databases">
        <authorList>
            <person name="Dalcin Martins P."/>
        </authorList>
    </citation>
    <scope>NUCLEOTIDE SEQUENCE</scope>
    <source>
        <strain evidence="4">MAG_39</strain>
    </source>
</reference>
<dbReference type="Proteomes" id="UP000705867">
    <property type="component" value="Unassembled WGS sequence"/>
</dbReference>
<dbReference type="NCBIfam" id="TIGR00254">
    <property type="entry name" value="GGDEF"/>
    <property type="match status" value="1"/>
</dbReference>
<dbReference type="EC" id="2.7.7.65" evidence="1"/>
<evidence type="ECO:0000313" key="5">
    <source>
        <dbReference type="Proteomes" id="UP000705867"/>
    </source>
</evidence>
<dbReference type="Pfam" id="PF00990">
    <property type="entry name" value="GGDEF"/>
    <property type="match status" value="1"/>
</dbReference>
<dbReference type="PROSITE" id="PS50887">
    <property type="entry name" value="GGDEF"/>
    <property type="match status" value="1"/>
</dbReference>
<evidence type="ECO:0000256" key="2">
    <source>
        <dbReference type="ARBA" id="ARBA00034247"/>
    </source>
</evidence>
<comment type="caution">
    <text evidence="4">The sequence shown here is derived from an EMBL/GenBank/DDBJ whole genome shotgun (WGS) entry which is preliminary data.</text>
</comment>
<dbReference type="GO" id="GO:0043709">
    <property type="term" value="P:cell adhesion involved in single-species biofilm formation"/>
    <property type="evidence" value="ECO:0007669"/>
    <property type="project" value="TreeGrafter"/>
</dbReference>
<evidence type="ECO:0000259" key="3">
    <source>
        <dbReference type="PROSITE" id="PS50887"/>
    </source>
</evidence>
<organism evidence="4 5">
    <name type="scientific">Candidatus Nitrobium versatile</name>
    <dbReference type="NCBI Taxonomy" id="2884831"/>
    <lineage>
        <taxon>Bacteria</taxon>
        <taxon>Pseudomonadati</taxon>
        <taxon>Nitrospirota</taxon>
        <taxon>Nitrospiria</taxon>
        <taxon>Nitrospirales</taxon>
        <taxon>Nitrospiraceae</taxon>
        <taxon>Candidatus Nitrobium</taxon>
    </lineage>
</organism>
<dbReference type="InterPro" id="IPR029787">
    <property type="entry name" value="Nucleotide_cyclase"/>
</dbReference>
<proteinExistence type="predicted"/>
<name>A0A953M1I0_9BACT</name>
<comment type="catalytic activity">
    <reaction evidence="2">
        <text>2 GTP = 3',3'-c-di-GMP + 2 diphosphate</text>
        <dbReference type="Rhea" id="RHEA:24898"/>
        <dbReference type="ChEBI" id="CHEBI:33019"/>
        <dbReference type="ChEBI" id="CHEBI:37565"/>
        <dbReference type="ChEBI" id="CHEBI:58805"/>
        <dbReference type="EC" id="2.7.7.65"/>
    </reaction>
</comment>
<dbReference type="Gene3D" id="3.30.70.270">
    <property type="match status" value="1"/>
</dbReference>
<dbReference type="SMART" id="SM00267">
    <property type="entry name" value="GGDEF"/>
    <property type="match status" value="1"/>
</dbReference>
<dbReference type="SUPFAM" id="SSF55073">
    <property type="entry name" value="Nucleotide cyclase"/>
    <property type="match status" value="1"/>
</dbReference>
<dbReference type="CDD" id="cd01949">
    <property type="entry name" value="GGDEF"/>
    <property type="match status" value="1"/>
</dbReference>
<accession>A0A953M1I0</accession>
<reference evidence="4" key="1">
    <citation type="journal article" date="2021" name="bioRxiv">
        <title>Unraveling nitrogen, sulfur and carbon metabolic pathways and microbial community transcriptional responses to substrate deprivation and toxicity stresses in a bioreactor mimicking anoxic brackish coastal sediment conditions.</title>
        <authorList>
            <person name="Martins P.D."/>
            <person name="Echeveste M.J."/>
            <person name="Arshad A."/>
            <person name="Kurth J."/>
            <person name="Ouboter H."/>
            <person name="Jetten M.S.M."/>
            <person name="Welte C.U."/>
        </authorList>
    </citation>
    <scope>NUCLEOTIDE SEQUENCE</scope>
    <source>
        <strain evidence="4">MAG_39</strain>
    </source>
</reference>
<evidence type="ECO:0000313" key="4">
    <source>
        <dbReference type="EMBL" id="MBZ0155987.1"/>
    </source>
</evidence>
<dbReference type="PANTHER" id="PTHR45138:SF9">
    <property type="entry name" value="DIGUANYLATE CYCLASE DGCM-RELATED"/>
    <property type="match status" value="1"/>
</dbReference>
<gene>
    <name evidence="4" type="ORF">K8I29_07195</name>
</gene>
<dbReference type="GO" id="GO:1902201">
    <property type="term" value="P:negative regulation of bacterial-type flagellum-dependent cell motility"/>
    <property type="evidence" value="ECO:0007669"/>
    <property type="project" value="TreeGrafter"/>
</dbReference>
<dbReference type="EMBL" id="JAIOIV010000059">
    <property type="protein sequence ID" value="MBZ0155987.1"/>
    <property type="molecule type" value="Genomic_DNA"/>
</dbReference>